<dbReference type="AlphaFoldDB" id="A0A4Z2H5W3"/>
<reference evidence="1 2" key="1">
    <citation type="submission" date="2019-03" db="EMBL/GenBank/DDBJ databases">
        <title>First draft genome of Liparis tanakae, snailfish: a comprehensive survey of snailfish specific genes.</title>
        <authorList>
            <person name="Kim W."/>
            <person name="Song I."/>
            <person name="Jeong J.-H."/>
            <person name="Kim D."/>
            <person name="Kim S."/>
            <person name="Ryu S."/>
            <person name="Song J.Y."/>
            <person name="Lee S.K."/>
        </authorList>
    </citation>
    <scope>NUCLEOTIDE SEQUENCE [LARGE SCALE GENOMIC DNA]</scope>
    <source>
        <tissue evidence="1">Muscle</tissue>
    </source>
</reference>
<gene>
    <name evidence="1" type="ORF">EYF80_028624</name>
</gene>
<comment type="caution">
    <text evidence="1">The sequence shown here is derived from an EMBL/GenBank/DDBJ whole genome shotgun (WGS) entry which is preliminary data.</text>
</comment>
<keyword evidence="2" id="KW-1185">Reference proteome</keyword>
<sequence>MQSEAPDQVDDEDHGLEELFLTFPDDFTPRTMNRYGKRHTFPSPTAYDTQARTNSVGLSQLGLASFPIF</sequence>
<accession>A0A4Z2H5W3</accession>
<protein>
    <submittedName>
        <fullName evidence="1">Uncharacterized protein</fullName>
    </submittedName>
</protein>
<evidence type="ECO:0000313" key="1">
    <source>
        <dbReference type="EMBL" id="TNN61116.1"/>
    </source>
</evidence>
<name>A0A4Z2H5W3_9TELE</name>
<evidence type="ECO:0000313" key="2">
    <source>
        <dbReference type="Proteomes" id="UP000314294"/>
    </source>
</evidence>
<proteinExistence type="predicted"/>
<dbReference type="EMBL" id="SRLO01000321">
    <property type="protein sequence ID" value="TNN61116.1"/>
    <property type="molecule type" value="Genomic_DNA"/>
</dbReference>
<organism evidence="1 2">
    <name type="scientific">Liparis tanakae</name>
    <name type="common">Tanaka's snailfish</name>
    <dbReference type="NCBI Taxonomy" id="230148"/>
    <lineage>
        <taxon>Eukaryota</taxon>
        <taxon>Metazoa</taxon>
        <taxon>Chordata</taxon>
        <taxon>Craniata</taxon>
        <taxon>Vertebrata</taxon>
        <taxon>Euteleostomi</taxon>
        <taxon>Actinopterygii</taxon>
        <taxon>Neopterygii</taxon>
        <taxon>Teleostei</taxon>
        <taxon>Neoteleostei</taxon>
        <taxon>Acanthomorphata</taxon>
        <taxon>Eupercaria</taxon>
        <taxon>Perciformes</taxon>
        <taxon>Cottioidei</taxon>
        <taxon>Cottales</taxon>
        <taxon>Liparidae</taxon>
        <taxon>Liparis</taxon>
    </lineage>
</organism>
<dbReference type="Proteomes" id="UP000314294">
    <property type="component" value="Unassembled WGS sequence"/>
</dbReference>